<dbReference type="GO" id="GO:0016616">
    <property type="term" value="F:oxidoreductase activity, acting on the CH-OH group of donors, NAD or NADP as acceptor"/>
    <property type="evidence" value="ECO:0007669"/>
    <property type="project" value="InterPro"/>
</dbReference>
<keyword evidence="3" id="KW-0520">NAD</keyword>
<dbReference type="AlphaFoldDB" id="A0A6P2CNT4"/>
<comment type="similarity">
    <text evidence="1 4">Belongs to the D-isomer specific 2-hydroxyacid dehydrogenase family.</text>
</comment>
<evidence type="ECO:0000256" key="4">
    <source>
        <dbReference type="RuleBase" id="RU003719"/>
    </source>
</evidence>
<reference evidence="7 8" key="1">
    <citation type="submission" date="2019-01" db="EMBL/GenBank/DDBJ databases">
        <title>Leuconostoc litchii sp. nov., a novel lactic acid bacterium isolated from lychee.</title>
        <authorList>
            <person name="Wang L.-T."/>
        </authorList>
    </citation>
    <scope>NUCLEOTIDE SEQUENCE [LARGE SCALE GENOMIC DNA]</scope>
    <source>
        <strain evidence="7 8">MB7</strain>
    </source>
</reference>
<dbReference type="OrthoDB" id="9805416at2"/>
<dbReference type="InterPro" id="IPR006139">
    <property type="entry name" value="D-isomer_2_OHA_DH_cat_dom"/>
</dbReference>
<dbReference type="RefSeq" id="WP_148603982.1">
    <property type="nucleotide sequence ID" value="NZ_SDGY01000001.1"/>
</dbReference>
<evidence type="ECO:0000259" key="5">
    <source>
        <dbReference type="Pfam" id="PF00389"/>
    </source>
</evidence>
<gene>
    <name evidence="7" type="ORF">ESZ47_01080</name>
</gene>
<dbReference type="Pfam" id="PF02826">
    <property type="entry name" value="2-Hacid_dh_C"/>
    <property type="match status" value="1"/>
</dbReference>
<evidence type="ECO:0000256" key="3">
    <source>
        <dbReference type="ARBA" id="ARBA00023027"/>
    </source>
</evidence>
<dbReference type="PANTHER" id="PTHR43333:SF1">
    <property type="entry name" value="D-ISOMER SPECIFIC 2-HYDROXYACID DEHYDROGENASE NAD-BINDING DOMAIN-CONTAINING PROTEIN"/>
    <property type="match status" value="1"/>
</dbReference>
<evidence type="ECO:0000259" key="6">
    <source>
        <dbReference type="Pfam" id="PF02826"/>
    </source>
</evidence>
<feature type="domain" description="D-isomer specific 2-hydroxyacid dehydrogenase catalytic" evidence="5">
    <location>
        <begin position="6"/>
        <end position="99"/>
    </location>
</feature>
<keyword evidence="8" id="KW-1185">Reference proteome</keyword>
<accession>A0A6P2CNT4</accession>
<dbReference type="Gene3D" id="3.40.50.720">
    <property type="entry name" value="NAD(P)-binding Rossmann-like Domain"/>
    <property type="match status" value="2"/>
</dbReference>
<dbReference type="PANTHER" id="PTHR43333">
    <property type="entry name" value="2-HACID_DH_C DOMAIN-CONTAINING PROTEIN"/>
    <property type="match status" value="1"/>
</dbReference>
<dbReference type="InterPro" id="IPR006140">
    <property type="entry name" value="D-isomer_DH_NAD-bd"/>
</dbReference>
<protein>
    <submittedName>
        <fullName evidence="7">Phosphoglycerate dehydrogenase</fullName>
    </submittedName>
</protein>
<dbReference type="GO" id="GO:0051287">
    <property type="term" value="F:NAD binding"/>
    <property type="evidence" value="ECO:0007669"/>
    <property type="project" value="InterPro"/>
</dbReference>
<name>A0A6P2CNT4_9LACO</name>
<dbReference type="SUPFAM" id="SSF51735">
    <property type="entry name" value="NAD(P)-binding Rossmann-fold domains"/>
    <property type="match status" value="1"/>
</dbReference>
<dbReference type="InterPro" id="IPR036291">
    <property type="entry name" value="NAD(P)-bd_dom_sf"/>
</dbReference>
<sequence>MVLLLAVKAITEENREFLSKYDINVVTPDTITEEQIPEVLISYAWDNELGQKILANPKSKLKWIQAQSAGVDYLPLQKLQERNITVTNASGLKAVPISQTVLGYILYFARGLNVYTTRHHWEPFTNQYLMSELPVLVFGTGHIGQQIAQAVKALGGIVYGVNTSGRPVPGFDAIYPIFDYQEALAKAQVVVDGLPGTKDTENFFDEHFFQQFNQLFLFINIGRGTTLNQEHLLAAIDDSRVKYAALDVTTPEPLPKNHPLFERPQILLTQHTSWGEQKNAGRMGGLFRLFEKNVPSFMFNGTFVQNVVNLSKGY</sequence>
<keyword evidence="2 4" id="KW-0560">Oxidoreductase</keyword>
<dbReference type="Proteomes" id="UP000442244">
    <property type="component" value="Unassembled WGS sequence"/>
</dbReference>
<dbReference type="EMBL" id="SDGY01000001">
    <property type="protein sequence ID" value="TYC46762.1"/>
    <property type="molecule type" value="Genomic_DNA"/>
</dbReference>
<evidence type="ECO:0000313" key="7">
    <source>
        <dbReference type="EMBL" id="TYC46762.1"/>
    </source>
</evidence>
<evidence type="ECO:0000256" key="2">
    <source>
        <dbReference type="ARBA" id="ARBA00023002"/>
    </source>
</evidence>
<evidence type="ECO:0000256" key="1">
    <source>
        <dbReference type="ARBA" id="ARBA00005854"/>
    </source>
</evidence>
<evidence type="ECO:0000313" key="8">
    <source>
        <dbReference type="Proteomes" id="UP000442244"/>
    </source>
</evidence>
<comment type="caution">
    <text evidence="7">The sequence shown here is derived from an EMBL/GenBank/DDBJ whole genome shotgun (WGS) entry which is preliminary data.</text>
</comment>
<proteinExistence type="inferred from homology"/>
<dbReference type="Pfam" id="PF00389">
    <property type="entry name" value="2-Hacid_dh"/>
    <property type="match status" value="1"/>
</dbReference>
<feature type="domain" description="D-isomer specific 2-hydroxyacid dehydrogenase NAD-binding" evidence="6">
    <location>
        <begin position="109"/>
        <end position="272"/>
    </location>
</feature>
<dbReference type="SUPFAM" id="SSF52283">
    <property type="entry name" value="Formate/glycerate dehydrogenase catalytic domain-like"/>
    <property type="match status" value="1"/>
</dbReference>
<organism evidence="7 8">
    <name type="scientific">Leuconostoc litchii</name>
    <dbReference type="NCBI Taxonomy" id="1981069"/>
    <lineage>
        <taxon>Bacteria</taxon>
        <taxon>Bacillati</taxon>
        <taxon>Bacillota</taxon>
        <taxon>Bacilli</taxon>
        <taxon>Lactobacillales</taxon>
        <taxon>Lactobacillaceae</taxon>
        <taxon>Leuconostoc</taxon>
    </lineage>
</organism>